<reference evidence="7 8" key="1">
    <citation type="submission" date="2019-11" db="EMBL/GenBank/DDBJ databases">
        <authorList>
            <person name="Brisse S."/>
        </authorList>
    </citation>
    <scope>NUCLEOTIDE SEQUENCE [LARGE SCALE GENOMIC DNA]</scope>
    <source>
        <strain evidence="7">FRC0190</strain>
    </source>
</reference>
<dbReference type="GO" id="GO:0009229">
    <property type="term" value="P:thiamine diphosphate biosynthetic process"/>
    <property type="evidence" value="ECO:0007669"/>
    <property type="project" value="UniProtKB-UniPathway"/>
</dbReference>
<sequence>MKIAVVGGGIVGLSTAFELSVRGHTVHVFDPNPASGASHFAGGMLAPAAEVQFQQDPLFPLMRRAGELWPDMVRRGAQHTNLPMGYRTEGTLVVAADRADAEHLKQLHTTQEAAGMDVRPITTRQARDLEPALGPRLSAAVHIPNDTQVAPRVFLTALLDALHDCGVEVVKEKITDLEPLYQQFDIVVLAAGLGAQHLSPIPLALRPVRGDILRVQTEPRAVNMVVRGWVNDRPIYIIPRADGEIAIGATSREDERDLPSVEGIYDLLRDAVRVVPSIVDSSLLEANVGIRPGTPDDLPYLGWASDRLIISTGYFRHGILLSALGAHVTACLIDGTDPGIDLTACAPDRHRNEREATHEHLH</sequence>
<dbReference type="AlphaFoldDB" id="A0A6I8MFD9"/>
<evidence type="ECO:0000256" key="4">
    <source>
        <dbReference type="ARBA" id="ARBA00049872"/>
    </source>
</evidence>
<comment type="pathway">
    <text evidence="1">Cofactor biosynthesis; thiamine diphosphate biosynthesis.</text>
</comment>
<dbReference type="KEGG" id="crf:FRC0190_00044"/>
<dbReference type="PANTHER" id="PTHR13847">
    <property type="entry name" value="SARCOSINE DEHYDROGENASE-RELATED"/>
    <property type="match status" value="1"/>
</dbReference>
<evidence type="ECO:0000256" key="3">
    <source>
        <dbReference type="ARBA" id="ARBA00023002"/>
    </source>
</evidence>
<organism evidence="7 8">
    <name type="scientific">Corynebacterium rouxii</name>
    <dbReference type="NCBI Taxonomy" id="2719119"/>
    <lineage>
        <taxon>Bacteria</taxon>
        <taxon>Bacillati</taxon>
        <taxon>Actinomycetota</taxon>
        <taxon>Actinomycetes</taxon>
        <taxon>Mycobacteriales</taxon>
        <taxon>Corynebacteriaceae</taxon>
        <taxon>Corynebacterium</taxon>
    </lineage>
</organism>
<dbReference type="InterPro" id="IPR036188">
    <property type="entry name" value="FAD/NAD-bd_sf"/>
</dbReference>
<dbReference type="GO" id="GO:0050660">
    <property type="term" value="F:flavin adenine dinucleotide binding"/>
    <property type="evidence" value="ECO:0007669"/>
    <property type="project" value="InterPro"/>
</dbReference>
<dbReference type="InterPro" id="IPR012727">
    <property type="entry name" value="Gly_oxidase_ThiO"/>
</dbReference>
<accession>A0A6I8MFD9</accession>
<name>A0A6I8MFD9_9CORY</name>
<protein>
    <recommendedName>
        <fullName evidence="5">glycine oxidase</fullName>
        <ecNumber evidence="5">1.4.3.19</ecNumber>
    </recommendedName>
</protein>
<dbReference type="Gene3D" id="3.50.50.60">
    <property type="entry name" value="FAD/NAD(P)-binding domain"/>
    <property type="match status" value="1"/>
</dbReference>
<dbReference type="SUPFAM" id="SSF54373">
    <property type="entry name" value="FAD-linked reductases, C-terminal domain"/>
    <property type="match status" value="1"/>
</dbReference>
<keyword evidence="2" id="KW-0784">Thiamine biosynthesis</keyword>
<dbReference type="EMBL" id="LR738855">
    <property type="protein sequence ID" value="VZH83996.1"/>
    <property type="molecule type" value="Genomic_DNA"/>
</dbReference>
<comment type="catalytic activity">
    <reaction evidence="4">
        <text>glycine + O2 + H2O = glyoxylate + H2O2 + NH4(+)</text>
        <dbReference type="Rhea" id="RHEA:11532"/>
        <dbReference type="ChEBI" id="CHEBI:15377"/>
        <dbReference type="ChEBI" id="CHEBI:15379"/>
        <dbReference type="ChEBI" id="CHEBI:16240"/>
        <dbReference type="ChEBI" id="CHEBI:28938"/>
        <dbReference type="ChEBI" id="CHEBI:36655"/>
        <dbReference type="ChEBI" id="CHEBI:57305"/>
        <dbReference type="EC" id="1.4.3.19"/>
    </reaction>
</comment>
<gene>
    <name evidence="7" type="ORF">FRC0190_00044</name>
</gene>
<dbReference type="GO" id="GO:0043799">
    <property type="term" value="F:glycine oxidase activity"/>
    <property type="evidence" value="ECO:0007669"/>
    <property type="project" value="UniProtKB-EC"/>
</dbReference>
<dbReference type="NCBIfam" id="TIGR02352">
    <property type="entry name" value="thiamin_ThiO"/>
    <property type="match status" value="1"/>
</dbReference>
<dbReference type="Pfam" id="PF01266">
    <property type="entry name" value="DAO"/>
    <property type="match status" value="1"/>
</dbReference>
<dbReference type="EC" id="1.4.3.19" evidence="5"/>
<evidence type="ECO:0000313" key="8">
    <source>
        <dbReference type="Proteomes" id="UP000423525"/>
    </source>
</evidence>
<proteinExistence type="predicted"/>
<evidence type="ECO:0000256" key="2">
    <source>
        <dbReference type="ARBA" id="ARBA00022977"/>
    </source>
</evidence>
<evidence type="ECO:0000256" key="1">
    <source>
        <dbReference type="ARBA" id="ARBA00004948"/>
    </source>
</evidence>
<evidence type="ECO:0000256" key="5">
    <source>
        <dbReference type="ARBA" id="ARBA00050018"/>
    </source>
</evidence>
<feature type="domain" description="FAD dependent oxidoreductase" evidence="6">
    <location>
        <begin position="2"/>
        <end position="331"/>
    </location>
</feature>
<dbReference type="RefSeq" id="WP_155871125.1">
    <property type="nucleotide sequence ID" value="NZ_CP168248.1"/>
</dbReference>
<dbReference type="PANTHER" id="PTHR13847:SF289">
    <property type="entry name" value="GLYCINE OXIDASE"/>
    <property type="match status" value="1"/>
</dbReference>
<evidence type="ECO:0000259" key="6">
    <source>
        <dbReference type="Pfam" id="PF01266"/>
    </source>
</evidence>
<dbReference type="GO" id="GO:0005737">
    <property type="term" value="C:cytoplasm"/>
    <property type="evidence" value="ECO:0007669"/>
    <property type="project" value="TreeGrafter"/>
</dbReference>
<keyword evidence="3" id="KW-0560">Oxidoreductase</keyword>
<dbReference type="SUPFAM" id="SSF51905">
    <property type="entry name" value="FAD/NAD(P)-binding domain"/>
    <property type="match status" value="1"/>
</dbReference>
<evidence type="ECO:0000313" key="7">
    <source>
        <dbReference type="EMBL" id="VZH83996.1"/>
    </source>
</evidence>
<dbReference type="GO" id="GO:0009228">
    <property type="term" value="P:thiamine biosynthetic process"/>
    <property type="evidence" value="ECO:0007669"/>
    <property type="project" value="UniProtKB-KW"/>
</dbReference>
<dbReference type="UniPathway" id="UPA00060"/>
<dbReference type="Gene3D" id="3.30.9.10">
    <property type="entry name" value="D-Amino Acid Oxidase, subunit A, domain 2"/>
    <property type="match status" value="1"/>
</dbReference>
<dbReference type="Proteomes" id="UP000423525">
    <property type="component" value="Chromosome"/>
</dbReference>
<dbReference type="InterPro" id="IPR006076">
    <property type="entry name" value="FAD-dep_OxRdtase"/>
</dbReference>